<accession>A0A7X0HR09</accession>
<sequence>MPNVKVNCSVQNCAFHVQGNVCGADKINIDMDYQSKYDSEFAQEFGFADRSEEANHSRETCCKTFKAKEE</sequence>
<protein>
    <recommendedName>
        <fullName evidence="1">DUF1540 domain-containing protein</fullName>
    </recommendedName>
</protein>
<reference evidence="2 3" key="1">
    <citation type="submission" date="2020-08" db="EMBL/GenBank/DDBJ databases">
        <title>Genomic Encyclopedia of Type Strains, Phase IV (KMG-IV): sequencing the most valuable type-strain genomes for metagenomic binning, comparative biology and taxonomic classification.</title>
        <authorList>
            <person name="Goeker M."/>
        </authorList>
    </citation>
    <scope>NUCLEOTIDE SEQUENCE [LARGE SCALE GENOMIC DNA]</scope>
    <source>
        <strain evidence="2 3">DSM 5391</strain>
    </source>
</reference>
<dbReference type="RefSeq" id="WP_184525289.1">
    <property type="nucleotide sequence ID" value="NZ_JACHGK010000005.1"/>
</dbReference>
<keyword evidence="3" id="KW-1185">Reference proteome</keyword>
<dbReference type="InterPro" id="IPR011437">
    <property type="entry name" value="DUF1540"/>
</dbReference>
<evidence type="ECO:0000313" key="3">
    <source>
        <dbReference type="Proteomes" id="UP000531594"/>
    </source>
</evidence>
<evidence type="ECO:0000259" key="1">
    <source>
        <dbReference type="Pfam" id="PF07561"/>
    </source>
</evidence>
<dbReference type="Proteomes" id="UP000531594">
    <property type="component" value="Unassembled WGS sequence"/>
</dbReference>
<dbReference type="Pfam" id="PF07561">
    <property type="entry name" value="DUF1540"/>
    <property type="match status" value="1"/>
</dbReference>
<dbReference type="AlphaFoldDB" id="A0A7X0HR09"/>
<evidence type="ECO:0000313" key="2">
    <source>
        <dbReference type="EMBL" id="MBB6445350.1"/>
    </source>
</evidence>
<feature type="domain" description="DUF1540" evidence="1">
    <location>
        <begin position="6"/>
        <end position="65"/>
    </location>
</feature>
<name>A0A7X0HR09_9BACI</name>
<organism evidence="2 3">
    <name type="scientific">Bacillus benzoevorans</name>
    <dbReference type="NCBI Taxonomy" id="1456"/>
    <lineage>
        <taxon>Bacteria</taxon>
        <taxon>Bacillati</taxon>
        <taxon>Bacillota</taxon>
        <taxon>Bacilli</taxon>
        <taxon>Bacillales</taxon>
        <taxon>Bacillaceae</taxon>
        <taxon>Bacillus</taxon>
    </lineage>
</organism>
<comment type="caution">
    <text evidence="2">The sequence shown here is derived from an EMBL/GenBank/DDBJ whole genome shotgun (WGS) entry which is preliminary data.</text>
</comment>
<gene>
    <name evidence="2" type="ORF">HNR53_001968</name>
</gene>
<proteinExistence type="predicted"/>
<dbReference type="EMBL" id="JACHGK010000005">
    <property type="protein sequence ID" value="MBB6445350.1"/>
    <property type="molecule type" value="Genomic_DNA"/>
</dbReference>